<comment type="caution">
    <text evidence="3">The sequence shown here is derived from an EMBL/GenBank/DDBJ whole genome shotgun (WGS) entry which is preliminary data.</text>
</comment>
<keyword evidence="2" id="KW-1133">Transmembrane helix</keyword>
<keyword evidence="2" id="KW-0472">Membrane</keyword>
<feature type="transmembrane region" description="Helical" evidence="2">
    <location>
        <begin position="40"/>
        <end position="60"/>
    </location>
</feature>
<feature type="compositionally biased region" description="Low complexity" evidence="1">
    <location>
        <begin position="65"/>
        <end position="96"/>
    </location>
</feature>
<dbReference type="EMBL" id="PVTF01000002">
    <property type="protein sequence ID" value="PRY44567.1"/>
    <property type="molecule type" value="Genomic_DNA"/>
</dbReference>
<proteinExistence type="predicted"/>
<protein>
    <submittedName>
        <fullName evidence="3">Uncharacterized protein</fullName>
    </submittedName>
</protein>
<accession>A0A2T0TFW4</accession>
<evidence type="ECO:0000256" key="2">
    <source>
        <dbReference type="SAM" id="Phobius"/>
    </source>
</evidence>
<organism evidence="3 4">
    <name type="scientific">Umezawaea tangerina</name>
    <dbReference type="NCBI Taxonomy" id="84725"/>
    <lineage>
        <taxon>Bacteria</taxon>
        <taxon>Bacillati</taxon>
        <taxon>Actinomycetota</taxon>
        <taxon>Actinomycetes</taxon>
        <taxon>Pseudonocardiales</taxon>
        <taxon>Pseudonocardiaceae</taxon>
        <taxon>Umezawaea</taxon>
    </lineage>
</organism>
<keyword evidence="2" id="KW-0812">Transmembrane</keyword>
<feature type="compositionally biased region" description="Pro residues" evidence="1">
    <location>
        <begin position="102"/>
        <end position="111"/>
    </location>
</feature>
<evidence type="ECO:0000256" key="1">
    <source>
        <dbReference type="SAM" id="MobiDB-lite"/>
    </source>
</evidence>
<reference evidence="3 4" key="1">
    <citation type="submission" date="2018-03" db="EMBL/GenBank/DDBJ databases">
        <title>Genomic Encyclopedia of Archaeal and Bacterial Type Strains, Phase II (KMG-II): from individual species to whole genera.</title>
        <authorList>
            <person name="Goeker M."/>
        </authorList>
    </citation>
    <scope>NUCLEOTIDE SEQUENCE [LARGE SCALE GENOMIC DNA]</scope>
    <source>
        <strain evidence="3 4">DSM 44720</strain>
    </source>
</reference>
<dbReference type="AlphaFoldDB" id="A0A2T0TFW4"/>
<evidence type="ECO:0000313" key="4">
    <source>
        <dbReference type="Proteomes" id="UP000239494"/>
    </source>
</evidence>
<dbReference type="RefSeq" id="WP_106186181.1">
    <property type="nucleotide sequence ID" value="NZ_PVTF01000002.1"/>
</dbReference>
<sequence length="299" mass="31096">MNDQKLVEALATLADTSRTPDVDVDVVIHKSRTRARRRTAVVATALGTTVVLGGLLAFGGPLAGSSPPAPDAATTDAATSSAATSDPAAPDGSASGRVRPYPQLPKGPVPVPNADARPKLPVFADVLKAKVPVVVPGAVTHEQTFGIPVPRWDLTTNFTIVGDAVNGELLVRVFGKSAARVVRQLPPGECTLVEPAAVEPDHGTGALCYRQADGSYVRVDEESDGSMALPDPLVVASRTNDDRSGTGSSFQQRHRVAKHYRADGTVVEVWGSSGVDGAPPTVFTDQQLVTLATDPAFVI</sequence>
<dbReference type="OrthoDB" id="3681611at2"/>
<feature type="region of interest" description="Disordered" evidence="1">
    <location>
        <begin position="65"/>
        <end position="113"/>
    </location>
</feature>
<evidence type="ECO:0000313" key="3">
    <source>
        <dbReference type="EMBL" id="PRY44567.1"/>
    </source>
</evidence>
<gene>
    <name evidence="3" type="ORF">CLV43_102132</name>
</gene>
<dbReference type="Proteomes" id="UP000239494">
    <property type="component" value="Unassembled WGS sequence"/>
</dbReference>
<keyword evidence="4" id="KW-1185">Reference proteome</keyword>
<name>A0A2T0TFW4_9PSEU</name>